<feature type="binding site" evidence="10">
    <location>
        <begin position="25"/>
        <end position="30"/>
    </location>
    <ligand>
        <name>substrate</name>
    </ligand>
</feature>
<reference evidence="14 15" key="1">
    <citation type="journal article" date="2021" name="Microorganisms">
        <title>Acidisoma silvae sp. nov. and Acidisomacellulosilytica sp. nov., Two Acidophilic Bacteria Isolated from Decaying Wood, Hydrolyzing Cellulose and Producing Poly-3-hydroxybutyrate.</title>
        <authorList>
            <person name="Mieszkin S."/>
            <person name="Pouder E."/>
            <person name="Uroz S."/>
            <person name="Simon-Colin C."/>
            <person name="Alain K."/>
        </authorList>
    </citation>
    <scope>NUCLEOTIDE SEQUENCE [LARGE SCALE GENOMIC DNA]</scope>
    <source>
        <strain evidence="14 15">HW T5.17</strain>
    </source>
</reference>
<dbReference type="NCBIfam" id="TIGR00174">
    <property type="entry name" value="miaA"/>
    <property type="match status" value="1"/>
</dbReference>
<evidence type="ECO:0000256" key="13">
    <source>
        <dbReference type="RuleBase" id="RU003785"/>
    </source>
</evidence>
<evidence type="ECO:0000313" key="15">
    <source>
        <dbReference type="Proteomes" id="UP000721844"/>
    </source>
</evidence>
<comment type="function">
    <text evidence="2 10 12">Catalyzes the transfer of a dimethylallyl group onto the adenine at position 37 in tRNAs that read codons beginning with uridine, leading to the formation of N6-(dimethylallyl)adenosine (i(6)A).</text>
</comment>
<evidence type="ECO:0000256" key="12">
    <source>
        <dbReference type="RuleBase" id="RU003784"/>
    </source>
</evidence>
<comment type="cofactor">
    <cofactor evidence="1 10">
        <name>Mg(2+)</name>
        <dbReference type="ChEBI" id="CHEBI:18420"/>
    </cofactor>
</comment>
<accession>A0A963Z1W7</accession>
<feature type="binding site" evidence="10">
    <location>
        <begin position="23"/>
        <end position="30"/>
    </location>
    <ligand>
        <name>ATP</name>
        <dbReference type="ChEBI" id="CHEBI:30616"/>
    </ligand>
</feature>
<evidence type="ECO:0000256" key="9">
    <source>
        <dbReference type="ARBA" id="ARBA00049563"/>
    </source>
</evidence>
<dbReference type="RefSeq" id="WP_227306967.1">
    <property type="nucleotide sequence ID" value="NZ_JAESVA010000003.1"/>
</dbReference>
<keyword evidence="6 10" id="KW-0547">Nucleotide-binding</keyword>
<dbReference type="EC" id="2.5.1.75" evidence="10"/>
<evidence type="ECO:0000256" key="3">
    <source>
        <dbReference type="ARBA" id="ARBA00005842"/>
    </source>
</evidence>
<evidence type="ECO:0000256" key="2">
    <source>
        <dbReference type="ARBA" id="ARBA00003213"/>
    </source>
</evidence>
<evidence type="ECO:0000256" key="1">
    <source>
        <dbReference type="ARBA" id="ARBA00001946"/>
    </source>
</evidence>
<gene>
    <name evidence="10 14" type="primary">miaA</name>
    <name evidence="14" type="ORF">ACELLULO517_08795</name>
</gene>
<dbReference type="PANTHER" id="PTHR11088">
    <property type="entry name" value="TRNA DIMETHYLALLYLTRANSFERASE"/>
    <property type="match status" value="1"/>
</dbReference>
<organism evidence="14 15">
    <name type="scientific">Acidisoma cellulosilyticum</name>
    <dbReference type="NCBI Taxonomy" id="2802395"/>
    <lineage>
        <taxon>Bacteria</taxon>
        <taxon>Pseudomonadati</taxon>
        <taxon>Pseudomonadota</taxon>
        <taxon>Alphaproteobacteria</taxon>
        <taxon>Acetobacterales</taxon>
        <taxon>Acidocellaceae</taxon>
        <taxon>Acidisoma</taxon>
    </lineage>
</organism>
<name>A0A963Z1W7_9PROT</name>
<protein>
    <recommendedName>
        <fullName evidence="10">tRNA dimethylallyltransferase</fullName>
        <ecNumber evidence="10">2.5.1.75</ecNumber>
    </recommendedName>
    <alternativeName>
        <fullName evidence="10">Dimethylallyl diphosphate:tRNA dimethylallyltransferase</fullName>
        <shortName evidence="10">DMAPP:tRNA dimethylallyltransferase</shortName>
        <shortName evidence="10">DMATase</shortName>
    </alternativeName>
    <alternativeName>
        <fullName evidence="10">Isopentenyl-diphosphate:tRNA isopentenyltransferase</fullName>
        <shortName evidence="10">IPP transferase</shortName>
        <shortName evidence="10">IPPT</shortName>
        <shortName evidence="10">IPTase</shortName>
    </alternativeName>
</protein>
<evidence type="ECO:0000256" key="5">
    <source>
        <dbReference type="ARBA" id="ARBA00022694"/>
    </source>
</evidence>
<proteinExistence type="inferred from homology"/>
<evidence type="ECO:0000256" key="10">
    <source>
        <dbReference type="HAMAP-Rule" id="MF_00185"/>
    </source>
</evidence>
<dbReference type="AlphaFoldDB" id="A0A963Z1W7"/>
<dbReference type="SUPFAM" id="SSF52540">
    <property type="entry name" value="P-loop containing nucleoside triphosphate hydrolases"/>
    <property type="match status" value="1"/>
</dbReference>
<keyword evidence="5 10" id="KW-0819">tRNA processing</keyword>
<comment type="subunit">
    <text evidence="10">Monomer.</text>
</comment>
<keyword evidence="15" id="KW-1185">Reference proteome</keyword>
<feature type="region of interest" description="Interaction with substrate tRNA" evidence="10">
    <location>
        <begin position="172"/>
        <end position="176"/>
    </location>
</feature>
<comment type="similarity">
    <text evidence="3 10 13">Belongs to the IPP transferase family.</text>
</comment>
<evidence type="ECO:0000256" key="11">
    <source>
        <dbReference type="RuleBase" id="RU003783"/>
    </source>
</evidence>
<dbReference type="GO" id="GO:0005524">
    <property type="term" value="F:ATP binding"/>
    <property type="evidence" value="ECO:0007669"/>
    <property type="project" value="UniProtKB-UniRule"/>
</dbReference>
<keyword evidence="4 10" id="KW-0808">Transferase</keyword>
<dbReference type="HAMAP" id="MF_00185">
    <property type="entry name" value="IPP_trans"/>
    <property type="match status" value="1"/>
</dbReference>
<dbReference type="GO" id="GO:0052381">
    <property type="term" value="F:tRNA dimethylallyltransferase activity"/>
    <property type="evidence" value="ECO:0007669"/>
    <property type="project" value="UniProtKB-UniRule"/>
</dbReference>
<dbReference type="InterPro" id="IPR018022">
    <property type="entry name" value="IPT"/>
</dbReference>
<dbReference type="InterPro" id="IPR039657">
    <property type="entry name" value="Dimethylallyltransferase"/>
</dbReference>
<keyword evidence="8 10" id="KW-0460">Magnesium</keyword>
<dbReference type="Gene3D" id="3.40.50.300">
    <property type="entry name" value="P-loop containing nucleotide triphosphate hydrolases"/>
    <property type="match status" value="1"/>
</dbReference>
<dbReference type="EMBL" id="JAESVA010000003">
    <property type="protein sequence ID" value="MCB8880328.1"/>
    <property type="molecule type" value="Genomic_DNA"/>
</dbReference>
<evidence type="ECO:0000256" key="6">
    <source>
        <dbReference type="ARBA" id="ARBA00022741"/>
    </source>
</evidence>
<dbReference type="Pfam" id="PF01715">
    <property type="entry name" value="IPPT"/>
    <property type="match status" value="1"/>
</dbReference>
<feature type="region of interest" description="Interaction with substrate tRNA" evidence="10">
    <location>
        <begin position="48"/>
        <end position="51"/>
    </location>
</feature>
<dbReference type="PANTHER" id="PTHR11088:SF60">
    <property type="entry name" value="TRNA DIMETHYLALLYLTRANSFERASE"/>
    <property type="match status" value="1"/>
</dbReference>
<comment type="catalytic activity">
    <reaction evidence="9 10 11">
        <text>adenosine(37) in tRNA + dimethylallyl diphosphate = N(6)-dimethylallyladenosine(37) in tRNA + diphosphate</text>
        <dbReference type="Rhea" id="RHEA:26482"/>
        <dbReference type="Rhea" id="RHEA-COMP:10162"/>
        <dbReference type="Rhea" id="RHEA-COMP:10375"/>
        <dbReference type="ChEBI" id="CHEBI:33019"/>
        <dbReference type="ChEBI" id="CHEBI:57623"/>
        <dbReference type="ChEBI" id="CHEBI:74411"/>
        <dbReference type="ChEBI" id="CHEBI:74415"/>
        <dbReference type="EC" id="2.5.1.75"/>
    </reaction>
</comment>
<evidence type="ECO:0000256" key="4">
    <source>
        <dbReference type="ARBA" id="ARBA00022679"/>
    </source>
</evidence>
<dbReference type="GO" id="GO:0006400">
    <property type="term" value="P:tRNA modification"/>
    <property type="evidence" value="ECO:0007669"/>
    <property type="project" value="TreeGrafter"/>
</dbReference>
<evidence type="ECO:0000313" key="14">
    <source>
        <dbReference type="EMBL" id="MCB8880328.1"/>
    </source>
</evidence>
<evidence type="ECO:0000256" key="8">
    <source>
        <dbReference type="ARBA" id="ARBA00022842"/>
    </source>
</evidence>
<evidence type="ECO:0000256" key="7">
    <source>
        <dbReference type="ARBA" id="ARBA00022840"/>
    </source>
</evidence>
<comment type="caution">
    <text evidence="10">Lacks conserved residue(s) required for the propagation of feature annotation.</text>
</comment>
<feature type="site" description="Interaction with substrate tRNA" evidence="10">
    <location>
        <position position="114"/>
    </location>
</feature>
<dbReference type="Gene3D" id="1.10.20.140">
    <property type="match status" value="1"/>
</dbReference>
<dbReference type="InterPro" id="IPR027417">
    <property type="entry name" value="P-loop_NTPase"/>
</dbReference>
<keyword evidence="7 10" id="KW-0067">ATP-binding</keyword>
<comment type="caution">
    <text evidence="14">The sequence shown here is derived from an EMBL/GenBank/DDBJ whole genome shotgun (WGS) entry which is preliminary data.</text>
</comment>
<feature type="site" description="Interaction with substrate tRNA" evidence="10">
    <location>
        <position position="140"/>
    </location>
</feature>
<sequence length="331" mass="35883">MAQDISGLDGLRSRLPLALFVAGPTCSGKSALAMMLAERLGGVVINADSMQIYRDLRILTARPSVADEARVPHALYGVRPAAEPGHVAWWREAALGEMAEAHARGLLPILCGGTGLYFSALRHGLSEIPPIEPDARAEARAALATLGPHALHAELTARDPETAAQLHPSDSQRITRAYEVLLSTGRGLASWRKHVTLPPPPWRFRAIQLAPPRAELQAIAALRFDSMLAAGAEEEVRLLADQALDPALPAMRAHGVPELAAHLRGEMTRDAARNQAVTNTHHYIKRQATWFRHHELADDGHLHTIHAQIADPAQLSESGIADLTRFIREVG</sequence>
<dbReference type="Proteomes" id="UP000721844">
    <property type="component" value="Unassembled WGS sequence"/>
</dbReference>